<feature type="domain" description="Serine aminopeptidase S33" evidence="1">
    <location>
        <begin position="91"/>
        <end position="186"/>
    </location>
</feature>
<dbReference type="AlphaFoldDB" id="A0A3G7TQC1"/>
<sequence>MSRMVSLLALLGALYLALCVAAWVLQRSLIYFPQPRAIASPATLLRLPVADAEVLVSVRPHDGPKALLYFGGNAEDVSLNLPEFARAFPEHALYLLHYRGYGGSSGSPSEAAIARDAMALFDKVQAVHPRIVVVGRSLGAAVAVRLASQRPASRLVLITPFHSLQEFAASQFPYLPVRWLLRDKFESWKYAPRIAVPTLLIAAEHDEVIPRSSTETLYAHFAPGVARLEVVPGAGHNSIDASPRFLELLRSGL</sequence>
<evidence type="ECO:0000313" key="2">
    <source>
        <dbReference type="EMBL" id="AZE49313.1"/>
    </source>
</evidence>
<evidence type="ECO:0000313" key="3">
    <source>
        <dbReference type="Proteomes" id="UP000268048"/>
    </source>
</evidence>
<accession>A0A3G7TQC1</accession>
<name>A0A3G7TQC1_9PSED</name>
<protein>
    <recommendedName>
        <fullName evidence="1">Serine aminopeptidase S33 domain-containing protein</fullName>
    </recommendedName>
</protein>
<dbReference type="PANTHER" id="PTHR12277">
    <property type="entry name" value="ALPHA/BETA HYDROLASE DOMAIN-CONTAINING PROTEIN"/>
    <property type="match status" value="1"/>
</dbReference>
<evidence type="ECO:0000259" key="1">
    <source>
        <dbReference type="Pfam" id="PF12146"/>
    </source>
</evidence>
<dbReference type="Proteomes" id="UP000268048">
    <property type="component" value="Chromosome"/>
</dbReference>
<dbReference type="InterPro" id="IPR022742">
    <property type="entry name" value="Hydrolase_4"/>
</dbReference>
<proteinExistence type="predicted"/>
<organism evidence="2 3">
    <name type="scientific">Pseudomonas chlororaphis</name>
    <dbReference type="NCBI Taxonomy" id="587753"/>
    <lineage>
        <taxon>Bacteria</taxon>
        <taxon>Pseudomonadati</taxon>
        <taxon>Pseudomonadota</taxon>
        <taxon>Gammaproteobacteria</taxon>
        <taxon>Pseudomonadales</taxon>
        <taxon>Pseudomonadaceae</taxon>
        <taxon>Pseudomonas</taxon>
    </lineage>
</organism>
<reference evidence="2 3" key="1">
    <citation type="submission" date="2018-03" db="EMBL/GenBank/DDBJ databases">
        <title>Diversity of phytobeneficial traits revealed by whole-genome analysis of worldwide-isolated phenazine-producing Pseudomonas spp.</title>
        <authorList>
            <person name="Biessy A."/>
            <person name="Novinscak A."/>
            <person name="Blom J."/>
            <person name="Leger G."/>
            <person name="Thomashow L.S."/>
            <person name="Cazorla F.M."/>
            <person name="Josic D."/>
            <person name="Filion M."/>
        </authorList>
    </citation>
    <scope>NUCLEOTIDE SEQUENCE [LARGE SCALE GENOMIC DNA]</scope>
    <source>
        <strain evidence="2 3">B25</strain>
    </source>
</reference>
<dbReference type="EMBL" id="CP027753">
    <property type="protein sequence ID" value="AZE49313.1"/>
    <property type="molecule type" value="Genomic_DNA"/>
</dbReference>
<gene>
    <name evidence="2" type="ORF">C4K04_3643</name>
</gene>
<dbReference type="Pfam" id="PF12146">
    <property type="entry name" value="Hydrolase_4"/>
    <property type="match status" value="1"/>
</dbReference>
<dbReference type="Gene3D" id="3.40.50.1820">
    <property type="entry name" value="alpha/beta hydrolase"/>
    <property type="match status" value="1"/>
</dbReference>
<dbReference type="PANTHER" id="PTHR12277:SF81">
    <property type="entry name" value="PROTEIN ABHD13"/>
    <property type="match status" value="1"/>
</dbReference>
<dbReference type="InterPro" id="IPR029058">
    <property type="entry name" value="AB_hydrolase_fold"/>
</dbReference>
<dbReference type="SUPFAM" id="SSF53474">
    <property type="entry name" value="alpha/beta-Hydrolases"/>
    <property type="match status" value="1"/>
</dbReference>